<reference evidence="1 2" key="1">
    <citation type="journal article" date="2013" name="Proc. Natl. Acad. Sci. U.S.A.">
        <title>Fine-scale variation in meiotic recombination in Mimulus inferred from population shotgun sequencing.</title>
        <authorList>
            <person name="Hellsten U."/>
            <person name="Wright K.M."/>
            <person name="Jenkins J."/>
            <person name="Shu S."/>
            <person name="Yuan Y."/>
            <person name="Wessler S.R."/>
            <person name="Schmutz J."/>
            <person name="Willis J.H."/>
            <person name="Rokhsar D.S."/>
        </authorList>
    </citation>
    <scope>NUCLEOTIDE SEQUENCE [LARGE SCALE GENOMIC DNA]</scope>
    <source>
        <strain evidence="2">cv. DUN x IM62</strain>
    </source>
</reference>
<sequence>MEPEPKLRALLGTSLLINIPYCPDKRWDLLVIYFLNYNFYPFTHFFSFSKSKGNQPPKPAPILILGTADGEQQLGLFLYTAISLKFVAIAMAV</sequence>
<protein>
    <submittedName>
        <fullName evidence="1">Uncharacterized protein</fullName>
    </submittedName>
</protein>
<proteinExistence type="predicted"/>
<accession>A0A022QJF4</accession>
<organism evidence="1 2">
    <name type="scientific">Erythranthe guttata</name>
    <name type="common">Yellow monkey flower</name>
    <name type="synonym">Mimulus guttatus</name>
    <dbReference type="NCBI Taxonomy" id="4155"/>
    <lineage>
        <taxon>Eukaryota</taxon>
        <taxon>Viridiplantae</taxon>
        <taxon>Streptophyta</taxon>
        <taxon>Embryophyta</taxon>
        <taxon>Tracheophyta</taxon>
        <taxon>Spermatophyta</taxon>
        <taxon>Magnoliopsida</taxon>
        <taxon>eudicotyledons</taxon>
        <taxon>Gunneridae</taxon>
        <taxon>Pentapetalae</taxon>
        <taxon>asterids</taxon>
        <taxon>lamiids</taxon>
        <taxon>Lamiales</taxon>
        <taxon>Phrymaceae</taxon>
        <taxon>Erythranthe</taxon>
    </lineage>
</organism>
<gene>
    <name evidence="1" type="ORF">MIMGU_mgv11b014307mg</name>
</gene>
<dbReference type="Proteomes" id="UP000030748">
    <property type="component" value="Unassembled WGS sequence"/>
</dbReference>
<name>A0A022QJF4_ERYGU</name>
<evidence type="ECO:0000313" key="2">
    <source>
        <dbReference type="Proteomes" id="UP000030748"/>
    </source>
</evidence>
<dbReference type="AlphaFoldDB" id="A0A022QJF4"/>
<evidence type="ECO:0000313" key="1">
    <source>
        <dbReference type="EMBL" id="EYU27398.1"/>
    </source>
</evidence>
<keyword evidence="2" id="KW-1185">Reference proteome</keyword>
<dbReference type="EMBL" id="KI631456">
    <property type="protein sequence ID" value="EYU27398.1"/>
    <property type="molecule type" value="Genomic_DNA"/>
</dbReference>